<evidence type="ECO:0000313" key="6">
    <source>
        <dbReference type="Proteomes" id="UP000717624"/>
    </source>
</evidence>
<accession>A0A938XVG1</accession>
<comment type="caution">
    <text evidence="5">The sequence shown here is derived from an EMBL/GenBank/DDBJ whole genome shotgun (WGS) entry which is preliminary data.</text>
</comment>
<dbReference type="RefSeq" id="WP_204518622.1">
    <property type="nucleotide sequence ID" value="NZ_BAABIN010000005.1"/>
</dbReference>
<comment type="similarity">
    <text evidence="1">Belongs to the Mu gp47/PBSX XkdT family.</text>
</comment>
<dbReference type="Pfam" id="PF26078">
    <property type="entry name" value="Baseplate_J_M"/>
    <property type="match status" value="1"/>
</dbReference>
<evidence type="ECO:0000259" key="4">
    <source>
        <dbReference type="Pfam" id="PF26079"/>
    </source>
</evidence>
<dbReference type="PANTHER" id="PTHR37829:SF3">
    <property type="entry name" value="PROTEIN JAYE-RELATED"/>
    <property type="match status" value="1"/>
</dbReference>
<evidence type="ECO:0000259" key="3">
    <source>
        <dbReference type="Pfam" id="PF26078"/>
    </source>
</evidence>
<gene>
    <name evidence="5" type="ORF">JOD01_002484</name>
</gene>
<feature type="domain" description="Baseplate J-like central" evidence="3">
    <location>
        <begin position="195"/>
        <end position="259"/>
    </location>
</feature>
<protein>
    <submittedName>
        <fullName evidence="5">Phage protein gp47/JayE</fullName>
    </submittedName>
</protein>
<dbReference type="Pfam" id="PF26079">
    <property type="entry name" value="Baseplate_J_C"/>
    <property type="match status" value="1"/>
</dbReference>
<dbReference type="AlphaFoldDB" id="A0A938XVG1"/>
<feature type="domain" description="Baseplate J-like C-terminal" evidence="4">
    <location>
        <begin position="276"/>
        <end position="365"/>
    </location>
</feature>
<name>A0A938XVG1_9BACL</name>
<keyword evidence="6" id="KW-1185">Reference proteome</keyword>
<evidence type="ECO:0000259" key="2">
    <source>
        <dbReference type="Pfam" id="PF04865"/>
    </source>
</evidence>
<dbReference type="InterPro" id="IPR058531">
    <property type="entry name" value="Baseplate_J_M"/>
</dbReference>
<dbReference type="PANTHER" id="PTHR37829">
    <property type="entry name" value="PHAGE-LIKE ELEMENT PBSX PROTEIN XKDT"/>
    <property type="match status" value="1"/>
</dbReference>
<evidence type="ECO:0000313" key="5">
    <source>
        <dbReference type="EMBL" id="MBM7590872.1"/>
    </source>
</evidence>
<dbReference type="InterPro" id="IPR052399">
    <property type="entry name" value="Phage_Baseplate_Assmbl_Protein"/>
</dbReference>
<sequence>MMTIPTEDEIFNRLVAKYLSITGPMNVEEGSIPYDFLKVDAMEHAEGYRYILALYYALWVEYAEGENLDLAVSTQGITRKMATKARLPTPQLKLTGIPGDKISSGSRFMTEGAAPLFFVVPEDINLDGSGVGMGLLQAEETGQKGNLKAGMKLLPVQNINGLQTIELLADLEGGADDESDPDLRSRYWQKVRRRATSGNAAHYIEWALEVPGVAGARVFENLDGPNTVRVVLLGQNGTSPDATIVEAARAHIQANRPLGPGDDGIFVVAATPKIFNFYAKAKLAKNFDLATVTTAYEATLAEYLLDLLESTDAEETIRPVVWTKAGALLLGIKGVDDYGGLTINGVAGNSTFGPDEVPVLGSVTLEVMA</sequence>
<feature type="domain" description="Baseplate protein J-like barrel" evidence="2">
    <location>
        <begin position="92"/>
        <end position="173"/>
    </location>
</feature>
<dbReference type="Proteomes" id="UP000717624">
    <property type="component" value="Unassembled WGS sequence"/>
</dbReference>
<organism evidence="5 6">
    <name type="scientific">Brevibacillus fulvus</name>
    <dbReference type="NCBI Taxonomy" id="1125967"/>
    <lineage>
        <taxon>Bacteria</taxon>
        <taxon>Bacillati</taxon>
        <taxon>Bacillota</taxon>
        <taxon>Bacilli</taxon>
        <taxon>Bacillales</taxon>
        <taxon>Paenibacillaceae</taxon>
        <taxon>Brevibacillus</taxon>
    </lineage>
</organism>
<proteinExistence type="inferred from homology"/>
<dbReference type="Pfam" id="PF04865">
    <property type="entry name" value="Baseplate_J"/>
    <property type="match status" value="1"/>
</dbReference>
<dbReference type="InterPro" id="IPR058530">
    <property type="entry name" value="Baseplate_J-like_C"/>
</dbReference>
<reference evidence="5" key="1">
    <citation type="submission" date="2021-01" db="EMBL/GenBank/DDBJ databases">
        <title>Genomic Encyclopedia of Type Strains, Phase IV (KMG-IV): sequencing the most valuable type-strain genomes for metagenomic binning, comparative biology and taxonomic classification.</title>
        <authorList>
            <person name="Goeker M."/>
        </authorList>
    </citation>
    <scope>NUCLEOTIDE SEQUENCE</scope>
    <source>
        <strain evidence="5">DSM 25523</strain>
    </source>
</reference>
<dbReference type="EMBL" id="JAFBEB010000008">
    <property type="protein sequence ID" value="MBM7590872.1"/>
    <property type="molecule type" value="Genomic_DNA"/>
</dbReference>
<evidence type="ECO:0000256" key="1">
    <source>
        <dbReference type="ARBA" id="ARBA00038087"/>
    </source>
</evidence>
<dbReference type="InterPro" id="IPR006949">
    <property type="entry name" value="Barrel_Baseplate_J-like"/>
</dbReference>